<dbReference type="GO" id="GO:0005524">
    <property type="term" value="F:ATP binding"/>
    <property type="evidence" value="ECO:0007669"/>
    <property type="project" value="UniProtKB-UniRule"/>
</dbReference>
<evidence type="ECO:0000256" key="10">
    <source>
        <dbReference type="ARBA" id="ARBA00023235"/>
    </source>
</evidence>
<dbReference type="HAMAP" id="MF_03176">
    <property type="entry name" value="PIF1"/>
    <property type="match status" value="1"/>
</dbReference>
<evidence type="ECO:0000256" key="6">
    <source>
        <dbReference type="ARBA" id="ARBA00023125"/>
    </source>
</evidence>
<name>A0AAE9DR30_CAEBR</name>
<evidence type="ECO:0000256" key="9">
    <source>
        <dbReference type="ARBA" id="ARBA00023204"/>
    </source>
</evidence>
<keyword evidence="9 12" id="KW-0234">DNA repair</keyword>
<evidence type="ECO:0000259" key="16">
    <source>
        <dbReference type="Pfam" id="PF25344"/>
    </source>
</evidence>
<dbReference type="GO" id="GO:0043139">
    <property type="term" value="F:5'-3' DNA helicase activity"/>
    <property type="evidence" value="ECO:0007669"/>
    <property type="project" value="UniProtKB-UniRule"/>
</dbReference>
<dbReference type="InterPro" id="IPR027417">
    <property type="entry name" value="P-loop_NTPase"/>
</dbReference>
<dbReference type="GO" id="GO:0016787">
    <property type="term" value="F:hydrolase activity"/>
    <property type="evidence" value="ECO:0007669"/>
    <property type="project" value="UniProtKB-KW"/>
</dbReference>
<feature type="binding site" evidence="12">
    <location>
        <begin position="271"/>
        <end position="278"/>
    </location>
    <ligand>
        <name>ATP</name>
        <dbReference type="ChEBI" id="CHEBI:30616"/>
    </ligand>
</feature>
<evidence type="ECO:0000313" key="18">
    <source>
        <dbReference type="Proteomes" id="UP000827892"/>
    </source>
</evidence>
<dbReference type="EC" id="5.6.2.3" evidence="12"/>
<keyword evidence="4 12" id="KW-0347">Helicase</keyword>
<keyword evidence="5 12" id="KW-0067">ATP-binding</keyword>
<dbReference type="GO" id="GO:0006310">
    <property type="term" value="P:DNA recombination"/>
    <property type="evidence" value="ECO:0007669"/>
    <property type="project" value="UniProtKB-UniRule"/>
</dbReference>
<dbReference type="GO" id="GO:0003677">
    <property type="term" value="F:DNA binding"/>
    <property type="evidence" value="ECO:0007669"/>
    <property type="project" value="UniProtKB-KW"/>
</dbReference>
<dbReference type="GO" id="GO:0006281">
    <property type="term" value="P:DNA repair"/>
    <property type="evidence" value="ECO:0007669"/>
    <property type="project" value="UniProtKB-UniRule"/>
</dbReference>
<feature type="compositionally biased region" description="Low complexity" evidence="13">
    <location>
        <begin position="174"/>
        <end position="192"/>
    </location>
</feature>
<keyword evidence="8 12" id="KW-0233">DNA recombination</keyword>
<dbReference type="Proteomes" id="UP000827892">
    <property type="component" value="Chromosome I"/>
</dbReference>
<dbReference type="Gene3D" id="3.40.50.300">
    <property type="entry name" value="P-loop containing nucleotide triphosphate hydrolases"/>
    <property type="match status" value="2"/>
</dbReference>
<dbReference type="Pfam" id="PF25344">
    <property type="entry name" value="PH_LRR1"/>
    <property type="match status" value="1"/>
</dbReference>
<feature type="domain" description="PIF1/LRR1 pleckstrin homology" evidence="16">
    <location>
        <begin position="25"/>
        <end position="137"/>
    </location>
</feature>
<dbReference type="CDD" id="cd18037">
    <property type="entry name" value="DEXSc_Pif1_like"/>
    <property type="match status" value="1"/>
</dbReference>
<dbReference type="PANTHER" id="PTHR47642:SF7">
    <property type="entry name" value="ATP-DEPENDENT DNA HELICASE PIF1"/>
    <property type="match status" value="1"/>
</dbReference>
<keyword evidence="7 12" id="KW-0496">Mitochondrion</keyword>
<keyword evidence="2 12" id="KW-0227">DNA damage</keyword>
<comment type="subunit">
    <text evidence="12">Monomer.</text>
</comment>
<gene>
    <name evidence="12" type="primary">PIF1</name>
    <name evidence="17" type="ORF">L3Y34_014064</name>
</gene>
<comment type="subcellular location">
    <subcellularLocation>
        <location evidence="12">Nucleus</location>
    </subcellularLocation>
    <subcellularLocation>
        <location evidence="12">Mitochondrion</location>
    </subcellularLocation>
</comment>
<evidence type="ECO:0000256" key="13">
    <source>
        <dbReference type="SAM" id="MobiDB-lite"/>
    </source>
</evidence>
<dbReference type="CDD" id="cd18809">
    <property type="entry name" value="SF1_C_RecD"/>
    <property type="match status" value="1"/>
</dbReference>
<proteinExistence type="inferred from homology"/>
<evidence type="ECO:0000256" key="7">
    <source>
        <dbReference type="ARBA" id="ARBA00023128"/>
    </source>
</evidence>
<dbReference type="EMBL" id="CP090891">
    <property type="protein sequence ID" value="ULU09393.1"/>
    <property type="molecule type" value="Genomic_DNA"/>
</dbReference>
<comment type="catalytic activity">
    <reaction evidence="12">
        <text>ATP + H2O = ADP + phosphate + H(+)</text>
        <dbReference type="Rhea" id="RHEA:13065"/>
        <dbReference type="ChEBI" id="CHEBI:15377"/>
        <dbReference type="ChEBI" id="CHEBI:15378"/>
        <dbReference type="ChEBI" id="CHEBI:30616"/>
        <dbReference type="ChEBI" id="CHEBI:43474"/>
        <dbReference type="ChEBI" id="CHEBI:456216"/>
        <dbReference type="EC" id="5.6.2.3"/>
    </reaction>
</comment>
<dbReference type="GO" id="GO:0005634">
    <property type="term" value="C:nucleus"/>
    <property type="evidence" value="ECO:0007669"/>
    <property type="project" value="UniProtKB-SubCell"/>
</dbReference>
<dbReference type="InterPro" id="IPR048293">
    <property type="entry name" value="PIF1_RRM3_pfh1"/>
</dbReference>
<accession>A0AAE9DR30</accession>
<dbReference type="InterPro" id="IPR057437">
    <property type="entry name" value="PIF1/LRR1_PH"/>
</dbReference>
<feature type="domain" description="DNA helicase Pif1-like 2B" evidence="15">
    <location>
        <begin position="503"/>
        <end position="545"/>
    </location>
</feature>
<feature type="domain" description="DNA helicase Pif1-like DEAD-box helicase" evidence="14">
    <location>
        <begin position="248"/>
        <end position="445"/>
    </location>
</feature>
<evidence type="ECO:0000256" key="5">
    <source>
        <dbReference type="ARBA" id="ARBA00022840"/>
    </source>
</evidence>
<evidence type="ECO:0000313" key="17">
    <source>
        <dbReference type="EMBL" id="ULU09393.1"/>
    </source>
</evidence>
<evidence type="ECO:0000259" key="14">
    <source>
        <dbReference type="Pfam" id="PF05970"/>
    </source>
</evidence>
<evidence type="ECO:0000256" key="8">
    <source>
        <dbReference type="ARBA" id="ARBA00023172"/>
    </source>
</evidence>
<comment type="similarity">
    <text evidence="12">Belongs to the helicase family. PIF1 subfamily.</text>
</comment>
<dbReference type="FunFam" id="3.40.50.300:FF:001986">
    <property type="entry name" value="ATP-dependent DNA helicase PIF1"/>
    <property type="match status" value="1"/>
</dbReference>
<feature type="region of interest" description="Disordered" evidence="13">
    <location>
        <begin position="170"/>
        <end position="205"/>
    </location>
</feature>
<evidence type="ECO:0000259" key="15">
    <source>
        <dbReference type="Pfam" id="PF21530"/>
    </source>
</evidence>
<dbReference type="InterPro" id="IPR051055">
    <property type="entry name" value="PIF1_helicase"/>
</dbReference>
<comment type="function">
    <text evidence="12">DNA-dependent ATPase and 5'-3' DNA helicase required for the maintenance of both mitochondrial and nuclear genome stability.</text>
</comment>
<dbReference type="InterPro" id="IPR049163">
    <property type="entry name" value="Pif1-like_2B_dom"/>
</dbReference>
<evidence type="ECO:0000256" key="4">
    <source>
        <dbReference type="ARBA" id="ARBA00022806"/>
    </source>
</evidence>
<evidence type="ECO:0000256" key="3">
    <source>
        <dbReference type="ARBA" id="ARBA00022801"/>
    </source>
</evidence>
<evidence type="ECO:0000256" key="1">
    <source>
        <dbReference type="ARBA" id="ARBA00022741"/>
    </source>
</evidence>
<keyword evidence="3 12" id="KW-0378">Hydrolase</keyword>
<dbReference type="Pfam" id="PF05970">
    <property type="entry name" value="PIF1"/>
    <property type="match status" value="1"/>
</dbReference>
<evidence type="ECO:0000256" key="2">
    <source>
        <dbReference type="ARBA" id="ARBA00022763"/>
    </source>
</evidence>
<reference evidence="17 18" key="1">
    <citation type="submission" date="2022-05" db="EMBL/GenBank/DDBJ databases">
        <title>Chromosome-level reference genomes for two strains of Caenorhabditis briggsae: an improved platform for comparative genomics.</title>
        <authorList>
            <person name="Stevens L."/>
            <person name="Andersen E.C."/>
        </authorList>
    </citation>
    <scope>NUCLEOTIDE SEQUENCE [LARGE SCALE GENOMIC DNA]</scope>
    <source>
        <strain evidence="17">QX1410_ONT</strain>
        <tissue evidence="17">Whole-organism</tissue>
    </source>
</reference>
<dbReference type="InterPro" id="IPR010285">
    <property type="entry name" value="DNA_helicase_pif1-like_DEAD"/>
</dbReference>
<keyword evidence="1 12" id="KW-0547">Nucleotide-binding</keyword>
<dbReference type="Pfam" id="PF21530">
    <property type="entry name" value="Pif1_2B_dom"/>
    <property type="match status" value="1"/>
</dbReference>
<protein>
    <recommendedName>
        <fullName evidence="12">ATP-dependent DNA helicase PIF1</fullName>
        <ecNumber evidence="12">5.6.2.3</ecNumber>
    </recommendedName>
    <alternativeName>
        <fullName evidence="12">DNA 5'-3' helicase PIF1</fullName>
    </alternativeName>
    <alternativeName>
        <fullName evidence="12">DNA repair and recombination helicase PIF1</fullName>
    </alternativeName>
</protein>
<feature type="DNA-binding region" evidence="12">
    <location>
        <begin position="618"/>
        <end position="637"/>
    </location>
</feature>
<dbReference type="AlphaFoldDB" id="A0AAE9DR30"/>
<comment type="cofactor">
    <cofactor evidence="12">
        <name>Mg(2+)</name>
        <dbReference type="ChEBI" id="CHEBI:18420"/>
    </cofactor>
</comment>
<dbReference type="PANTHER" id="PTHR47642">
    <property type="entry name" value="ATP-DEPENDENT DNA HELICASE"/>
    <property type="match status" value="1"/>
</dbReference>
<sequence length="683" mass="76192">MNKNLENVENDGISESPSNCTYCYTLTCSLRIESTSSSKKKTPINAKNAILTVGRNSNRKIHLQIELKTSQTGQPAVVSYDATDAVVHLQNVANGKCTVEIPSMSIMLQMFNCAPRKLNVFMKSLQAKLDIMKAEKQPISAVSKNFSRPPAVFNVLSPLTVGEMRKVKKLREPSSLASSASTSSNGSKTATTPKRRNSTNQNLENRILNRSISLKRMTSFARCDKEQSEALTSLKPLKDAPSITERIQLTNEQKSVVRCVINSRVSVFFTGSAGTGKSVILRRIIEMLPAGSTYITAATGVAASQIGGITLHAFCGFRYENATAEQCLQQVLRHTHMVKQWKQCAHLIIDEISMIDSEFFEILEYVARAVRNNDEPFGGIQLIITGDFFQLPPVTKDNKEPVFCFESEAWSRCVQRTIVLKNVKRQNDMEFVEILNSVRIGKCDQLSADRLQASSQNEFPAHVIPTKLCTHSEDAERINQTSLQNSEGVQKTFHAYDDSEFNDAKCRTMAVKTLILKEGSQVMLIKNLDVFKGLCNGSRGFVEKFGENGNPIVRFVAQNVAIEIRRSKFSIRVPGSDVPYIRRQYPLQLAWAISIHKSQGMTLDCAEISLERVFADGQAYVALSRARSLAAIRITGFDVSCVRANSKVIDFYKSIENDYHLNDDDGDDDRLSISSKIKRFRSI</sequence>
<keyword evidence="6 12" id="KW-0238">DNA-binding</keyword>
<dbReference type="SUPFAM" id="SSF52540">
    <property type="entry name" value="P-loop containing nucleoside triphosphate hydrolases"/>
    <property type="match status" value="2"/>
</dbReference>
<dbReference type="GO" id="GO:0000723">
    <property type="term" value="P:telomere maintenance"/>
    <property type="evidence" value="ECO:0007669"/>
    <property type="project" value="InterPro"/>
</dbReference>
<organism evidence="17 18">
    <name type="scientific">Caenorhabditis briggsae</name>
    <dbReference type="NCBI Taxonomy" id="6238"/>
    <lineage>
        <taxon>Eukaryota</taxon>
        <taxon>Metazoa</taxon>
        <taxon>Ecdysozoa</taxon>
        <taxon>Nematoda</taxon>
        <taxon>Chromadorea</taxon>
        <taxon>Rhabditida</taxon>
        <taxon>Rhabditina</taxon>
        <taxon>Rhabditomorpha</taxon>
        <taxon>Rhabditoidea</taxon>
        <taxon>Rhabditidae</taxon>
        <taxon>Peloderinae</taxon>
        <taxon>Caenorhabditis</taxon>
    </lineage>
</organism>
<keyword evidence="11 12" id="KW-0539">Nucleus</keyword>
<evidence type="ECO:0000256" key="11">
    <source>
        <dbReference type="ARBA" id="ARBA00023242"/>
    </source>
</evidence>
<keyword evidence="10 12" id="KW-0413">Isomerase</keyword>
<dbReference type="GO" id="GO:0005739">
    <property type="term" value="C:mitochondrion"/>
    <property type="evidence" value="ECO:0007669"/>
    <property type="project" value="UniProtKB-SubCell"/>
</dbReference>
<evidence type="ECO:0000256" key="12">
    <source>
        <dbReference type="HAMAP-Rule" id="MF_03176"/>
    </source>
</evidence>